<gene>
    <name evidence="5" type="primary">LOC115457613</name>
</gene>
<dbReference type="GeneID" id="115457613"/>
<comment type="function">
    <text evidence="2">May mediate accelerated ATP-independent bidirectional transbilayer migration of phospholipids upon binding calcium ions that results in a loss of phospholipid asymmetry in the plasma membrane.</text>
</comment>
<keyword evidence="4" id="KW-1185">Reference proteome</keyword>
<dbReference type="InterPro" id="IPR025659">
    <property type="entry name" value="Tubby-like_C"/>
</dbReference>
<comment type="cofactor">
    <cofactor evidence="2">
        <name>Ca(2+)</name>
        <dbReference type="ChEBI" id="CHEBI:29108"/>
    </cofactor>
</comment>
<dbReference type="AlphaFoldDB" id="A0A6P7WPG2"/>
<keyword evidence="2" id="KW-0106">Calcium</keyword>
<dbReference type="Proteomes" id="UP000515156">
    <property type="component" value="Chromosome 14"/>
</dbReference>
<evidence type="ECO:0000313" key="5">
    <source>
        <dbReference type="RefSeq" id="XP_030042961.1"/>
    </source>
</evidence>
<evidence type="ECO:0000256" key="1">
    <source>
        <dbReference type="ARBA" id="ARBA00005350"/>
    </source>
</evidence>
<comment type="similarity">
    <text evidence="1 2">Belongs to the phospholipid scramblase family.</text>
</comment>
<reference evidence="5" key="1">
    <citation type="submission" date="2025-08" db="UniProtKB">
        <authorList>
            <consortium name="RefSeq"/>
        </authorList>
    </citation>
    <scope>IDENTIFICATION</scope>
</reference>
<keyword evidence="2" id="KW-0449">Lipoprotein</keyword>
<evidence type="ECO:0000256" key="2">
    <source>
        <dbReference type="RuleBase" id="RU363116"/>
    </source>
</evidence>
<evidence type="ECO:0000256" key="3">
    <source>
        <dbReference type="SAM" id="MobiDB-lite"/>
    </source>
</evidence>
<dbReference type="FunCoup" id="A0A6P7WPG2">
    <property type="interactions" value="1875"/>
</dbReference>
<dbReference type="OrthoDB" id="191150at2759"/>
<dbReference type="SUPFAM" id="SSF54518">
    <property type="entry name" value="Tubby C-terminal domain-like"/>
    <property type="match status" value="1"/>
</dbReference>
<protein>
    <recommendedName>
        <fullName evidence="2">Phospholipid scramblase</fullName>
    </recommendedName>
</protein>
<sequence>MSAPGYPVPHPSYPVPHQGYPVPQPGYPSPQPPYPPNHPPYPDPNQPAPVLGFHAYPFAPGGGVPPQQPLPQGYPGPRLDPLTSQQTPGADPHGPITPYSPRSMAIPSGLQYLTQIDQILIHQKVELLEAFISFETKNKYEIRNSMGQKIFLAKEKSDCCTRNCCGSLRQFDMKILDTSDKEVIRLIRPFRCVSCWCPCCLQEMEVQSPPGTTIGFVTQSWHAFLPKFSIQNASKETVLKVVGPCLACSCCGDVNFEVKSLDESQSVGRISKQWSGLLKEVFTDADNFGIQFPMDLDVKIKAVLLGACFLIDFMFFERVGHDKERNTVFS</sequence>
<dbReference type="RefSeq" id="XP_030042961.1">
    <property type="nucleotide sequence ID" value="XM_030187101.1"/>
</dbReference>
<dbReference type="InterPro" id="IPR005552">
    <property type="entry name" value="Scramblase"/>
</dbReference>
<feature type="region of interest" description="Disordered" evidence="3">
    <location>
        <begin position="1"/>
        <end position="100"/>
    </location>
</feature>
<keyword evidence="2" id="KW-0564">Palmitate</keyword>
<dbReference type="KEGG" id="muo:115457613"/>
<feature type="compositionally biased region" description="Pro residues" evidence="3">
    <location>
        <begin position="22"/>
        <end position="47"/>
    </location>
</feature>
<name>A0A6P7WPG2_9AMPH</name>
<dbReference type="PANTHER" id="PTHR23248:SF57">
    <property type="entry name" value="PHOSPHOLIPID SCRAMBLASE"/>
    <property type="match status" value="1"/>
</dbReference>
<proteinExistence type="inferred from homology"/>
<organism evidence="4 5">
    <name type="scientific">Microcaecilia unicolor</name>
    <dbReference type="NCBI Taxonomy" id="1415580"/>
    <lineage>
        <taxon>Eukaryota</taxon>
        <taxon>Metazoa</taxon>
        <taxon>Chordata</taxon>
        <taxon>Craniata</taxon>
        <taxon>Vertebrata</taxon>
        <taxon>Euteleostomi</taxon>
        <taxon>Amphibia</taxon>
        <taxon>Gymnophiona</taxon>
        <taxon>Siphonopidae</taxon>
        <taxon>Microcaecilia</taxon>
    </lineage>
</organism>
<dbReference type="InParanoid" id="A0A6P7WPG2"/>
<evidence type="ECO:0000313" key="4">
    <source>
        <dbReference type="Proteomes" id="UP000515156"/>
    </source>
</evidence>
<dbReference type="PANTHER" id="PTHR23248">
    <property type="entry name" value="PHOSPHOLIPID SCRAMBLASE-RELATED"/>
    <property type="match status" value="1"/>
</dbReference>
<accession>A0A6P7WPG2</accession>
<dbReference type="Pfam" id="PF03803">
    <property type="entry name" value="Scramblase"/>
    <property type="match status" value="1"/>
</dbReference>
<dbReference type="GO" id="GO:0005886">
    <property type="term" value="C:plasma membrane"/>
    <property type="evidence" value="ECO:0007669"/>
    <property type="project" value="TreeGrafter"/>
</dbReference>
<feature type="compositionally biased region" description="Pro residues" evidence="3">
    <location>
        <begin position="1"/>
        <end position="14"/>
    </location>
</feature>
<dbReference type="GO" id="GO:0017128">
    <property type="term" value="F:phospholipid scramblase activity"/>
    <property type="evidence" value="ECO:0007669"/>
    <property type="project" value="InterPro"/>
</dbReference>